<feature type="domain" description="Vps53 N-terminal" evidence="9">
    <location>
        <begin position="256"/>
        <end position="525"/>
    </location>
</feature>
<evidence type="ECO:0000259" key="10">
    <source>
        <dbReference type="Pfam" id="PF16854"/>
    </source>
</evidence>
<dbReference type="AlphaFoldDB" id="W6UMQ2"/>
<feature type="domain" description="Vps53 C-terminal" evidence="10">
    <location>
        <begin position="831"/>
        <end position="887"/>
    </location>
</feature>
<dbReference type="GeneID" id="36337981"/>
<evidence type="ECO:0000256" key="3">
    <source>
        <dbReference type="ARBA" id="ARBA00008628"/>
    </source>
</evidence>
<evidence type="ECO:0000256" key="4">
    <source>
        <dbReference type="ARBA" id="ARBA00014103"/>
    </source>
</evidence>
<evidence type="ECO:0000256" key="7">
    <source>
        <dbReference type="ARBA" id="ARBA00023136"/>
    </source>
</evidence>
<dbReference type="InterPro" id="IPR031745">
    <property type="entry name" value="Vps53_C"/>
</dbReference>
<dbReference type="KEGG" id="egl:EGR_02266"/>
<dbReference type="CTD" id="36337981"/>
<sequence>MSSRTVLLMNFTSSGFGRYNLADLFLFSPLDSAMEAASSGELPQNDATVDLHSVLRDFHADLDPIDAEDFDVVHYINELFPSEQSLPAIDDIIASIQEKLENIDAQTRQIVRGQWTLEEQGERLVSEASDLIQSLFAKIREVQKRATSSELMVAEITKDIQQLDHAKRNLTGSITTLNNLALIVGDVDHLNATLCINTHALGNGSSSTNPFGLGVFCCMDFLLSNLTMSLSIAFVLENAPKVLQSAEIEDHLARAQRLMEPMMAAYSSVPAIVELNEELKNIYTTINSRLFIEMRELLASPSARILTEYAPKILTGCRLLDLLPTDNMKMEIINWFITQQLAEYRELYEPSQAIAWLDKIDHRYAWLRTNVTPLERKIRTLFPQEWLVLERLIVEFCRNTRADLEVVMQRRRAEITHNLLVFAMQRTIAFESSLSKIATGAILLEEQRKSEEEKELPKKGGANAEKEPSNPFDKDVEAEEQKNIAQNPKSQQSASPFEGIISNCFAPYFDLYLNNIERALNDQLTTRLIGDYTMNKSSLKSRAFGDVFRDGTAPGAPASGDLAENTLYSATDLFLLYKQLLKQTLQLTRGQGLLGLVGLLRKYLGEYTEKVLLPGIPGLTSNSSSGSVLTKPFSLSSLASLGLSQDDSSAAKKDSITFSASNFSNQFFTNFLREDQPMHLSNDEVIRVCVIIVTATYCMKTVEELEKRLKAEVRPASLAGEVSFGPEVSSLTDCRSACVHRLVADLEASVVPQLTAMTRMPWASLSAVGDQSPYVTAIIAHLKSQVPLMRDTLFSVRAHFTQICIKFADAIINRFVASLYRCKPLNTFGAEQLLLDTQCLKSALLQLPLFGTKITQQPPRTFTALVQEGMAHAERIIKSVMLPIGSPAGGTSPPASVPTTSVAAGATTNPFDTPAASDAPPPPTPTGFVMGPISSKAADAFVKSFLQLIPTADQQVLQKVMDMKGIKRSDQFVIIDEFRATIKTKNAQEDQQQQSFKSKAADMHHSVSTGNVKSLRGKKQANGNILGTTFEFDSENTLFL</sequence>
<name>W6UMQ2_ECHGR</name>
<dbReference type="GO" id="GO:0010008">
    <property type="term" value="C:endosome membrane"/>
    <property type="evidence" value="ECO:0007669"/>
    <property type="project" value="UniProtKB-SubCell"/>
</dbReference>
<dbReference type="Pfam" id="PF16854">
    <property type="entry name" value="VPS53_C"/>
    <property type="match status" value="1"/>
</dbReference>
<keyword evidence="6" id="KW-0333">Golgi apparatus</keyword>
<dbReference type="Pfam" id="PF04100">
    <property type="entry name" value="Vps53_N"/>
    <property type="match status" value="2"/>
</dbReference>
<dbReference type="PANTHER" id="PTHR12820:SF0">
    <property type="entry name" value="VACUOLAR PROTEIN SORTING-ASSOCIATED PROTEIN 53 HOMOLOG"/>
    <property type="match status" value="1"/>
</dbReference>
<accession>W6UMQ2</accession>
<organism evidence="11 12">
    <name type="scientific">Echinococcus granulosus</name>
    <name type="common">Hydatid tapeworm</name>
    <dbReference type="NCBI Taxonomy" id="6210"/>
    <lineage>
        <taxon>Eukaryota</taxon>
        <taxon>Metazoa</taxon>
        <taxon>Spiralia</taxon>
        <taxon>Lophotrochozoa</taxon>
        <taxon>Platyhelminthes</taxon>
        <taxon>Cestoda</taxon>
        <taxon>Eucestoda</taxon>
        <taxon>Cyclophyllidea</taxon>
        <taxon>Taeniidae</taxon>
        <taxon>Echinococcus</taxon>
        <taxon>Echinococcus granulosus group</taxon>
    </lineage>
</organism>
<dbReference type="GO" id="GO:0042147">
    <property type="term" value="P:retrograde transport, endosome to Golgi"/>
    <property type="evidence" value="ECO:0007669"/>
    <property type="project" value="InterPro"/>
</dbReference>
<keyword evidence="12" id="KW-1185">Reference proteome</keyword>
<comment type="similarity">
    <text evidence="3">Belongs to the VPS53 family.</text>
</comment>
<feature type="region of interest" description="Disordered" evidence="8">
    <location>
        <begin position="888"/>
        <end position="925"/>
    </location>
</feature>
<reference evidence="11 12" key="1">
    <citation type="journal article" date="2013" name="Nat. Genet.">
        <title>The genome of the hydatid tapeworm Echinococcus granulosus.</title>
        <authorList>
            <person name="Zheng H."/>
            <person name="Zhang W."/>
            <person name="Zhang L."/>
            <person name="Zhang Z."/>
            <person name="Li J."/>
            <person name="Lu G."/>
            <person name="Zhu Y."/>
            <person name="Wang Y."/>
            <person name="Huang Y."/>
            <person name="Liu J."/>
            <person name="Kang H."/>
            <person name="Chen J."/>
            <person name="Wang L."/>
            <person name="Chen A."/>
            <person name="Yu S."/>
            <person name="Gao Z."/>
            <person name="Jin L."/>
            <person name="Gu W."/>
            <person name="Wang Z."/>
            <person name="Zhao L."/>
            <person name="Shi B."/>
            <person name="Wen H."/>
            <person name="Lin R."/>
            <person name="Jones M.K."/>
            <person name="Brejova B."/>
            <person name="Vinar T."/>
            <person name="Zhao G."/>
            <person name="McManus D.P."/>
            <person name="Chen Z."/>
            <person name="Zhou Y."/>
            <person name="Wang S."/>
        </authorList>
    </citation>
    <scope>NUCLEOTIDE SEQUENCE [LARGE SCALE GENOMIC DNA]</scope>
</reference>
<evidence type="ECO:0000256" key="8">
    <source>
        <dbReference type="SAM" id="MobiDB-lite"/>
    </source>
</evidence>
<dbReference type="STRING" id="6210.W6UMQ2"/>
<comment type="caution">
    <text evidence="11">The sequence shown here is derived from an EMBL/GenBank/DDBJ whole genome shotgun (WGS) entry which is preliminary data.</text>
</comment>
<dbReference type="RefSeq" id="XP_024354021.1">
    <property type="nucleotide sequence ID" value="XM_024491515.1"/>
</dbReference>
<feature type="compositionally biased region" description="Polar residues" evidence="8">
    <location>
        <begin position="893"/>
        <end position="909"/>
    </location>
</feature>
<feature type="region of interest" description="Disordered" evidence="8">
    <location>
        <begin position="448"/>
        <end position="495"/>
    </location>
</feature>
<evidence type="ECO:0000313" key="12">
    <source>
        <dbReference type="Proteomes" id="UP000019149"/>
    </source>
</evidence>
<feature type="compositionally biased region" description="Basic and acidic residues" evidence="8">
    <location>
        <begin position="448"/>
        <end position="482"/>
    </location>
</feature>
<feature type="compositionally biased region" description="Polar residues" evidence="8">
    <location>
        <begin position="483"/>
        <end position="495"/>
    </location>
</feature>
<keyword evidence="7" id="KW-0472">Membrane</keyword>
<dbReference type="EMBL" id="APAU02000010">
    <property type="protein sequence ID" value="EUB62825.1"/>
    <property type="molecule type" value="Genomic_DNA"/>
</dbReference>
<comment type="subcellular location">
    <subcellularLocation>
        <location evidence="2">Endosome membrane</location>
        <topology evidence="2">Peripheral membrane protein</topology>
    </subcellularLocation>
    <subcellularLocation>
        <location evidence="1">Golgi apparatus</location>
        <location evidence="1">trans-Golgi network membrane</location>
        <topology evidence="1">Peripheral membrane protein</topology>
    </subcellularLocation>
</comment>
<dbReference type="Proteomes" id="UP000019149">
    <property type="component" value="Unassembled WGS sequence"/>
</dbReference>
<dbReference type="OMA" id="MINTADY"/>
<evidence type="ECO:0000313" key="11">
    <source>
        <dbReference type="EMBL" id="EUB62825.1"/>
    </source>
</evidence>
<evidence type="ECO:0000256" key="5">
    <source>
        <dbReference type="ARBA" id="ARBA00022753"/>
    </source>
</evidence>
<proteinExistence type="inferred from homology"/>
<dbReference type="GO" id="GO:0000938">
    <property type="term" value="C:GARP complex"/>
    <property type="evidence" value="ECO:0007669"/>
    <property type="project" value="InterPro"/>
</dbReference>
<dbReference type="PANTHER" id="PTHR12820">
    <property type="entry name" value="VACUOLAR SORTING PROTEIN 53"/>
    <property type="match status" value="1"/>
</dbReference>
<feature type="domain" description="Vps53 N-terminal" evidence="9">
    <location>
        <begin position="69"/>
        <end position="192"/>
    </location>
</feature>
<evidence type="ECO:0000256" key="6">
    <source>
        <dbReference type="ARBA" id="ARBA00023034"/>
    </source>
</evidence>
<protein>
    <recommendedName>
        <fullName evidence="4">Vacuolar protein sorting-associated protein 53 homolog</fullName>
    </recommendedName>
</protein>
<dbReference type="InterPro" id="IPR039766">
    <property type="entry name" value="Vps53"/>
</dbReference>
<gene>
    <name evidence="11" type="ORF">EGR_02266</name>
</gene>
<evidence type="ECO:0000256" key="2">
    <source>
        <dbReference type="ARBA" id="ARBA00004481"/>
    </source>
</evidence>
<dbReference type="OrthoDB" id="10261632at2759"/>
<dbReference type="InterPro" id="IPR007234">
    <property type="entry name" value="Vps53_N"/>
</dbReference>
<dbReference type="GO" id="GO:0005829">
    <property type="term" value="C:cytosol"/>
    <property type="evidence" value="ECO:0007669"/>
    <property type="project" value="GOC"/>
</dbReference>
<evidence type="ECO:0000256" key="1">
    <source>
        <dbReference type="ARBA" id="ARBA00004150"/>
    </source>
</evidence>
<keyword evidence="5" id="KW-0967">Endosome</keyword>
<evidence type="ECO:0000259" key="9">
    <source>
        <dbReference type="Pfam" id="PF04100"/>
    </source>
</evidence>